<evidence type="ECO:0000313" key="2">
    <source>
        <dbReference type="EMBL" id="KKN25042.1"/>
    </source>
</evidence>
<dbReference type="AlphaFoldDB" id="A0A0F9PKK7"/>
<evidence type="ECO:0000259" key="1">
    <source>
        <dbReference type="Pfam" id="PF18731"/>
    </source>
</evidence>
<protein>
    <recommendedName>
        <fullName evidence="1">Swt1-like HEPN domain-containing protein</fullName>
    </recommendedName>
</protein>
<sequence>MTKKKQTTLKITKSNFRYHGYTLQDLRNNLINSHDVSTTLRSIKHILTEADLSNDTKIDFVYKIDLDLKNHMLKNEDVTIRKAVFNIFKIILANFEYQNQIEVEKTLSYIMQVKRFDKSIVLKRDADVLYKQFIDLKEDKSVIDIKKNKAKVDIEEFERQLRKFLIEKLKEKHGDEWWDKGIPNDLRENAYKRKINKLKEDPKCDFEVWEFLDFKGYIGIIKYGKNWHTIFKDVFHDKDKVTYPLEKLREFRNDLYHLRLNQEDLNKYRIFLEEISKYFSK</sequence>
<reference evidence="2" key="1">
    <citation type="journal article" date="2015" name="Nature">
        <title>Complex archaea that bridge the gap between prokaryotes and eukaryotes.</title>
        <authorList>
            <person name="Spang A."/>
            <person name="Saw J.H."/>
            <person name="Jorgensen S.L."/>
            <person name="Zaremba-Niedzwiedzka K."/>
            <person name="Martijn J."/>
            <person name="Lind A.E."/>
            <person name="van Eijk R."/>
            <person name="Schleper C."/>
            <person name="Guy L."/>
            <person name="Ettema T.J."/>
        </authorList>
    </citation>
    <scope>NUCLEOTIDE SEQUENCE</scope>
</reference>
<dbReference type="Pfam" id="PF18731">
    <property type="entry name" value="HEPN_Swt1"/>
    <property type="match status" value="1"/>
</dbReference>
<name>A0A0F9PKK7_9ZZZZ</name>
<feature type="domain" description="Swt1-like HEPN" evidence="1">
    <location>
        <begin position="157"/>
        <end position="266"/>
    </location>
</feature>
<dbReference type="InterPro" id="IPR041650">
    <property type="entry name" value="HEPN_Swt1"/>
</dbReference>
<accession>A0A0F9PKK7</accession>
<gene>
    <name evidence="2" type="ORF">LCGC14_0888750</name>
</gene>
<dbReference type="EMBL" id="LAZR01002834">
    <property type="protein sequence ID" value="KKN25042.1"/>
    <property type="molecule type" value="Genomic_DNA"/>
</dbReference>
<proteinExistence type="predicted"/>
<comment type="caution">
    <text evidence="2">The sequence shown here is derived from an EMBL/GenBank/DDBJ whole genome shotgun (WGS) entry which is preliminary data.</text>
</comment>
<organism evidence="2">
    <name type="scientific">marine sediment metagenome</name>
    <dbReference type="NCBI Taxonomy" id="412755"/>
    <lineage>
        <taxon>unclassified sequences</taxon>
        <taxon>metagenomes</taxon>
        <taxon>ecological metagenomes</taxon>
    </lineage>
</organism>